<dbReference type="EMBL" id="LVXG01000023">
    <property type="protein sequence ID" value="OQP47087.1"/>
    <property type="molecule type" value="Genomic_DNA"/>
</dbReference>
<accession>A0A1V9ELS2</accession>
<dbReference type="AlphaFoldDB" id="A0A1V9ELS2"/>
<dbReference type="RefSeq" id="WP_081201094.1">
    <property type="nucleotide sequence ID" value="NZ_FOCZ01000002.1"/>
</dbReference>
<dbReference type="OrthoDB" id="662667at2"/>
<name>A0A1V9ELS2_9BACT</name>
<comment type="caution">
    <text evidence="2">The sequence shown here is derived from an EMBL/GenBank/DDBJ whole genome shotgun (WGS) entry which is preliminary data.</text>
</comment>
<keyword evidence="3" id="KW-1185">Reference proteome</keyword>
<feature type="chain" id="PRO_5012438555" evidence="1">
    <location>
        <begin position="24"/>
        <end position="143"/>
    </location>
</feature>
<sequence length="143" mass="15855">MTRTFTKLLVLALVAISSFSACSKTTTKTYYKEDLIGTYTIVSITSKISGSSELNVTDDYLQDCQKDDLMVLKSDLSLQMVDAGTTCYPSSNDSGDWDVNGSTFYWNGEPYKIRSLTTTNLVIEEVNSNSNNDEVITVTLVKR</sequence>
<reference evidence="3" key="1">
    <citation type="submission" date="2016-04" db="EMBL/GenBank/DDBJ databases">
        <authorList>
            <person name="Chen L."/>
            <person name="Zhuang W."/>
            <person name="Wang G."/>
        </authorList>
    </citation>
    <scope>NUCLEOTIDE SEQUENCE [LARGE SCALE GENOMIC DNA]</scope>
    <source>
        <strain evidence="3">17621</strain>
    </source>
</reference>
<feature type="signal peptide" evidence="1">
    <location>
        <begin position="1"/>
        <end position="23"/>
    </location>
</feature>
<dbReference type="Proteomes" id="UP000192610">
    <property type="component" value="Unassembled WGS sequence"/>
</dbReference>
<evidence type="ECO:0000256" key="1">
    <source>
        <dbReference type="SAM" id="SignalP"/>
    </source>
</evidence>
<dbReference type="PROSITE" id="PS51257">
    <property type="entry name" value="PROKAR_LIPOPROTEIN"/>
    <property type="match status" value="1"/>
</dbReference>
<proteinExistence type="predicted"/>
<gene>
    <name evidence="2" type="ORF">A4H97_06115</name>
</gene>
<evidence type="ECO:0000313" key="2">
    <source>
        <dbReference type="EMBL" id="OQP47087.1"/>
    </source>
</evidence>
<keyword evidence="1" id="KW-0732">Signal</keyword>
<evidence type="ECO:0000313" key="3">
    <source>
        <dbReference type="Proteomes" id="UP000192610"/>
    </source>
</evidence>
<protein>
    <submittedName>
        <fullName evidence="2">Uncharacterized protein</fullName>
    </submittedName>
</protein>
<organism evidence="2 3">
    <name type="scientific">Niastella yeongjuensis</name>
    <dbReference type="NCBI Taxonomy" id="354355"/>
    <lineage>
        <taxon>Bacteria</taxon>
        <taxon>Pseudomonadati</taxon>
        <taxon>Bacteroidota</taxon>
        <taxon>Chitinophagia</taxon>
        <taxon>Chitinophagales</taxon>
        <taxon>Chitinophagaceae</taxon>
        <taxon>Niastella</taxon>
    </lineage>
</organism>